<keyword evidence="2" id="KW-1185">Reference proteome</keyword>
<sequence>MQSSYADNTESMNDVMKEMFISDGMPAELAEMMIGEIPPEQERHFMK</sequence>
<dbReference type="RefSeq" id="WP_186866827.1">
    <property type="nucleotide sequence ID" value="NZ_JACOPH010000004.1"/>
</dbReference>
<dbReference type="EMBL" id="JACOPH010000004">
    <property type="protein sequence ID" value="MBC5713853.1"/>
    <property type="molecule type" value="Genomic_DNA"/>
</dbReference>
<accession>A0A923LN96</accession>
<gene>
    <name evidence="1" type="ORF">H8S17_06440</name>
</gene>
<evidence type="ECO:0000313" key="1">
    <source>
        <dbReference type="EMBL" id="MBC5713853.1"/>
    </source>
</evidence>
<proteinExistence type="predicted"/>
<protein>
    <submittedName>
        <fullName evidence="1">Uncharacterized protein</fullName>
    </submittedName>
</protein>
<comment type="caution">
    <text evidence="1">The sequence shown here is derived from an EMBL/GenBank/DDBJ whole genome shotgun (WGS) entry which is preliminary data.</text>
</comment>
<dbReference type="Proteomes" id="UP000606720">
    <property type="component" value="Unassembled WGS sequence"/>
</dbReference>
<reference evidence="1" key="1">
    <citation type="submission" date="2020-08" db="EMBL/GenBank/DDBJ databases">
        <title>Genome public.</title>
        <authorList>
            <person name="Liu C."/>
            <person name="Sun Q."/>
        </authorList>
    </citation>
    <scope>NUCLEOTIDE SEQUENCE</scope>
    <source>
        <strain evidence="1">BX1005</strain>
    </source>
</reference>
<evidence type="ECO:0000313" key="2">
    <source>
        <dbReference type="Proteomes" id="UP000606720"/>
    </source>
</evidence>
<organism evidence="1 2">
    <name type="scientific">Roseburia zhanii</name>
    <dbReference type="NCBI Taxonomy" id="2763064"/>
    <lineage>
        <taxon>Bacteria</taxon>
        <taxon>Bacillati</taxon>
        <taxon>Bacillota</taxon>
        <taxon>Clostridia</taxon>
        <taxon>Lachnospirales</taxon>
        <taxon>Lachnospiraceae</taxon>
        <taxon>Roseburia</taxon>
    </lineage>
</organism>
<name>A0A923LN96_9FIRM</name>
<dbReference type="AlphaFoldDB" id="A0A923LN96"/>